<protein>
    <submittedName>
        <fullName evidence="1">HAD domain-containing protein</fullName>
    </submittedName>
</protein>
<gene>
    <name evidence="1" type="ORF">RBR11_09085</name>
</gene>
<name>A0ABU0XK50_9MICO</name>
<dbReference type="EMBL" id="JAVFCB010000004">
    <property type="protein sequence ID" value="MDQ4214070.1"/>
    <property type="molecule type" value="Genomic_DNA"/>
</dbReference>
<dbReference type="RefSeq" id="WP_308489004.1">
    <property type="nucleotide sequence ID" value="NZ_JAVFCB010000004.1"/>
</dbReference>
<organism evidence="1 2">
    <name type="scientific">Microbacterium capsulatum</name>
    <dbReference type="NCBI Taxonomy" id="3041921"/>
    <lineage>
        <taxon>Bacteria</taxon>
        <taxon>Bacillati</taxon>
        <taxon>Actinomycetota</taxon>
        <taxon>Actinomycetes</taxon>
        <taxon>Micrococcales</taxon>
        <taxon>Microbacteriaceae</taxon>
        <taxon>Microbacterium</taxon>
    </lineage>
</organism>
<reference evidence="1 2" key="1">
    <citation type="submission" date="2023-08" db="EMBL/GenBank/DDBJ databases">
        <title>Microbacterium sp. nov., isolated from a waste landfill.</title>
        <authorList>
            <person name="Wen W."/>
        </authorList>
    </citation>
    <scope>NUCLEOTIDE SEQUENCE [LARGE SCALE GENOMIC DNA]</scope>
    <source>
        <strain evidence="1 2">ASV81</strain>
    </source>
</reference>
<dbReference type="Pfam" id="PF18143">
    <property type="entry name" value="HAD_SAK_2"/>
    <property type="match status" value="1"/>
</dbReference>
<proteinExistence type="predicted"/>
<evidence type="ECO:0000313" key="2">
    <source>
        <dbReference type="Proteomes" id="UP001230289"/>
    </source>
</evidence>
<accession>A0ABU0XK50</accession>
<comment type="caution">
    <text evidence="1">The sequence shown here is derived from an EMBL/GenBank/DDBJ whole genome shotgun (WGS) entry which is preliminary data.</text>
</comment>
<dbReference type="Proteomes" id="UP001230289">
    <property type="component" value="Unassembled WGS sequence"/>
</dbReference>
<keyword evidence="2" id="KW-1185">Reference proteome</keyword>
<sequence>MPVKPNLVVVDIDGTVNRLRSEASPSPEPGWDDDVIERIGGLSGPRVHIHRGVVDQLAQLNQRDDTEVVWLSWWSRHQVAQLNRSLDVDFRTLPVTDDRHGGKRRSLKIELLRANRERVVWLDDDEASADEQLAALSDMLTLEPDFLTGLTPLYLEAVVAYLGGADEADLIAHLVNAESWRWSDRVKPRHNYSRRMPTMFDNRGALMRKAFLEELAEIAQRAEVKPKTDESYGRRNGVRLDPWQFEYAAQLWAESGLAIEFRPLSGKPGEIQVVTPRRGGLGDGE</sequence>
<evidence type="ECO:0000313" key="1">
    <source>
        <dbReference type="EMBL" id="MDQ4214070.1"/>
    </source>
</evidence>